<gene>
    <name evidence="1" type="ORF">CDAR_285591</name>
</gene>
<evidence type="ECO:0000313" key="2">
    <source>
        <dbReference type="Proteomes" id="UP001054837"/>
    </source>
</evidence>
<dbReference type="AlphaFoldDB" id="A0AAV4NQ53"/>
<comment type="caution">
    <text evidence="1">The sequence shown here is derived from an EMBL/GenBank/DDBJ whole genome shotgun (WGS) entry which is preliminary data.</text>
</comment>
<accession>A0AAV4NQ53</accession>
<organism evidence="1 2">
    <name type="scientific">Caerostris darwini</name>
    <dbReference type="NCBI Taxonomy" id="1538125"/>
    <lineage>
        <taxon>Eukaryota</taxon>
        <taxon>Metazoa</taxon>
        <taxon>Ecdysozoa</taxon>
        <taxon>Arthropoda</taxon>
        <taxon>Chelicerata</taxon>
        <taxon>Arachnida</taxon>
        <taxon>Araneae</taxon>
        <taxon>Araneomorphae</taxon>
        <taxon>Entelegynae</taxon>
        <taxon>Araneoidea</taxon>
        <taxon>Araneidae</taxon>
        <taxon>Caerostris</taxon>
    </lineage>
</organism>
<reference evidence="1 2" key="1">
    <citation type="submission" date="2021-06" db="EMBL/GenBank/DDBJ databases">
        <title>Caerostris darwini draft genome.</title>
        <authorList>
            <person name="Kono N."/>
            <person name="Arakawa K."/>
        </authorList>
    </citation>
    <scope>NUCLEOTIDE SEQUENCE [LARGE SCALE GENOMIC DNA]</scope>
</reference>
<dbReference type="EMBL" id="BPLQ01001852">
    <property type="protein sequence ID" value="GIX86046.1"/>
    <property type="molecule type" value="Genomic_DNA"/>
</dbReference>
<name>A0AAV4NQ53_9ARAC</name>
<keyword evidence="2" id="KW-1185">Reference proteome</keyword>
<protein>
    <submittedName>
        <fullName evidence="1">Uncharacterized protein</fullName>
    </submittedName>
</protein>
<dbReference type="Proteomes" id="UP001054837">
    <property type="component" value="Unassembled WGS sequence"/>
</dbReference>
<sequence length="112" mass="13060">MRTNVYVLSVKTLHISTDVRKRPVLSYSWYKPNLVLPLIKREALNVSTCKPLLVIWRLYLALMVRATTWSLPVIPYTRGEPEEFSIVAGLKFLSWSRSQINSKSYLILVHQR</sequence>
<evidence type="ECO:0000313" key="1">
    <source>
        <dbReference type="EMBL" id="GIX86046.1"/>
    </source>
</evidence>
<proteinExistence type="predicted"/>